<reference evidence="1 2" key="1">
    <citation type="submission" date="2016-10" db="EMBL/GenBank/DDBJ databases">
        <authorList>
            <person name="de Groot N.N."/>
        </authorList>
    </citation>
    <scope>NUCLEOTIDE SEQUENCE [LARGE SCALE GENOMIC DNA]</scope>
    <source>
        <strain evidence="1 2">DSM 6793</strain>
    </source>
</reference>
<proteinExistence type="predicted"/>
<dbReference type="AlphaFoldDB" id="A0A1I1IZW7"/>
<dbReference type="EMBL" id="FOLE01000005">
    <property type="protein sequence ID" value="SFC39203.1"/>
    <property type="molecule type" value="Genomic_DNA"/>
</dbReference>
<dbReference type="Proteomes" id="UP000199514">
    <property type="component" value="Unassembled WGS sequence"/>
</dbReference>
<protein>
    <recommendedName>
        <fullName evidence="3">SpoIIAA-like</fullName>
    </recommendedName>
</protein>
<evidence type="ECO:0000313" key="2">
    <source>
        <dbReference type="Proteomes" id="UP000199514"/>
    </source>
</evidence>
<sequence length="133" mass="15295">MSKLNIASNTYYSLSYDESKNRVYLSIKGFWPNEQVVSHYLKDWEHVLTLTQPKFTLVTNLSYAKIYTQDIMSIHEAAQRLIVNTGVLQVAEVLNESAFLEAQSKALIMKSQMPRNKFNSMADAEAWLDSLNR</sequence>
<name>A0A1I1IZW7_9BACT</name>
<keyword evidence="2" id="KW-1185">Reference proteome</keyword>
<evidence type="ECO:0000313" key="1">
    <source>
        <dbReference type="EMBL" id="SFC39203.1"/>
    </source>
</evidence>
<organism evidence="1 2">
    <name type="scientific">Flexibacter flexilis DSM 6793</name>
    <dbReference type="NCBI Taxonomy" id="927664"/>
    <lineage>
        <taxon>Bacteria</taxon>
        <taxon>Pseudomonadati</taxon>
        <taxon>Bacteroidota</taxon>
        <taxon>Cytophagia</taxon>
        <taxon>Cytophagales</taxon>
        <taxon>Flexibacteraceae</taxon>
        <taxon>Flexibacter</taxon>
    </lineage>
</organism>
<accession>A0A1I1IZW7</accession>
<gene>
    <name evidence="1" type="ORF">SAMN05421780_10578</name>
</gene>
<dbReference type="RefSeq" id="WP_091511557.1">
    <property type="nucleotide sequence ID" value="NZ_FOLE01000005.1"/>
</dbReference>
<dbReference type="OrthoDB" id="962520at2"/>
<evidence type="ECO:0008006" key="3">
    <source>
        <dbReference type="Google" id="ProtNLM"/>
    </source>
</evidence>